<name>A0A3G8ZGF6_9FLAO</name>
<evidence type="ECO:0000313" key="4">
    <source>
        <dbReference type="Proteomes" id="UP000272316"/>
    </source>
</evidence>
<evidence type="ECO:0000256" key="1">
    <source>
        <dbReference type="SAM" id="Phobius"/>
    </source>
</evidence>
<accession>A0A3G8ZGF6</accession>
<dbReference type="InterPro" id="IPR043831">
    <property type="entry name" value="DUF5808"/>
</dbReference>
<dbReference type="EMBL" id="CP034160">
    <property type="protein sequence ID" value="AZI56343.1"/>
    <property type="molecule type" value="Genomic_DNA"/>
</dbReference>
<keyword evidence="1" id="KW-0812">Transmembrane</keyword>
<keyword evidence="1" id="KW-0472">Membrane</keyword>
<organism evidence="3 4">
    <name type="scientific">Epilithonimonas vandammei</name>
    <dbReference type="NCBI Taxonomy" id="2487072"/>
    <lineage>
        <taxon>Bacteria</taxon>
        <taxon>Pseudomonadati</taxon>
        <taxon>Bacteroidota</taxon>
        <taxon>Flavobacteriia</taxon>
        <taxon>Flavobacteriales</taxon>
        <taxon>Weeksellaceae</taxon>
        <taxon>Chryseobacterium group</taxon>
        <taxon>Epilithonimonas</taxon>
    </lineage>
</organism>
<proteinExistence type="predicted"/>
<reference evidence="4" key="1">
    <citation type="submission" date="2018-11" db="EMBL/GenBank/DDBJ databases">
        <title>Proposal to divide the Flavobacteriaceae and reorganize its genera based on Amino Acid Identity values calculated from whole genome sequences.</title>
        <authorList>
            <person name="Nicholson A.C."/>
            <person name="Gulvik C.A."/>
            <person name="Whitney A.M."/>
            <person name="Sheth M."/>
            <person name="Batra D."/>
            <person name="Pryor J."/>
            <person name="Bernardet J.-F."/>
            <person name="Hugo C."/>
            <person name="Kampfer P."/>
            <person name="Newman J.D."/>
            <person name="McQuiston J.R."/>
        </authorList>
    </citation>
    <scope>NUCLEOTIDE SEQUENCE [LARGE SCALE GENOMIC DNA]</scope>
    <source>
        <strain evidence="4">H6466</strain>
    </source>
</reference>
<gene>
    <name evidence="3" type="ORF">EIB75_14200</name>
</gene>
<sequence length="76" mass="9389">MTEQNFDHKESKYWKWGFFYYNKQDKRIFPPKRQEWMGWTVNFANPKSIFAFLILLILILGFVYFINFNGQCNHKN</sequence>
<feature type="transmembrane region" description="Helical" evidence="1">
    <location>
        <begin position="49"/>
        <end position="68"/>
    </location>
</feature>
<protein>
    <recommendedName>
        <fullName evidence="2">DUF5808 domain-containing protein</fullName>
    </recommendedName>
</protein>
<evidence type="ECO:0000259" key="2">
    <source>
        <dbReference type="Pfam" id="PF19124"/>
    </source>
</evidence>
<evidence type="ECO:0000313" key="3">
    <source>
        <dbReference type="EMBL" id="AZI56343.1"/>
    </source>
</evidence>
<dbReference type="Pfam" id="PF19124">
    <property type="entry name" value="DUF5808"/>
    <property type="match status" value="1"/>
</dbReference>
<dbReference type="KEGG" id="eva:EIB75_14200"/>
<dbReference type="RefSeq" id="WP_124987073.1">
    <property type="nucleotide sequence ID" value="NZ_CP034160.1"/>
</dbReference>
<dbReference type="AlphaFoldDB" id="A0A3G8ZGF6"/>
<keyword evidence="1" id="KW-1133">Transmembrane helix</keyword>
<feature type="domain" description="DUF5808" evidence="2">
    <location>
        <begin position="23"/>
        <end position="48"/>
    </location>
</feature>
<dbReference type="Proteomes" id="UP000272316">
    <property type="component" value="Chromosome"/>
</dbReference>